<comment type="subunit">
    <text evidence="6">Heterooligomer composed of large and small subunits.</text>
</comment>
<dbReference type="SUPFAM" id="SSF116842">
    <property type="entry name" value="XseB-like"/>
    <property type="match status" value="1"/>
</dbReference>
<sequence>MADDIEITQTEETITGDKSTNAAQPAPQAATSLSQEERDLIAAMPYEEARDKLVQAVRALENGGLSLDQSMRQWEIGEALAQRAESLLADVRARLDAAQAQQAQTASTAGTQENLQ</sequence>
<evidence type="ECO:0000256" key="1">
    <source>
        <dbReference type="ARBA" id="ARBA00009998"/>
    </source>
</evidence>
<comment type="catalytic activity">
    <reaction evidence="6">
        <text>Exonucleolytic cleavage in either 5'- to 3'- or 3'- to 5'-direction to yield nucleoside 5'-phosphates.</text>
        <dbReference type="EC" id="3.1.11.6"/>
    </reaction>
</comment>
<organism evidence="8 9">
    <name type="scientific">Bifidobacterium pseudolongum subsp. globosum</name>
    <dbReference type="NCBI Taxonomy" id="1690"/>
    <lineage>
        <taxon>Bacteria</taxon>
        <taxon>Bacillati</taxon>
        <taxon>Actinomycetota</taxon>
        <taxon>Actinomycetes</taxon>
        <taxon>Bifidobacteriales</taxon>
        <taxon>Bifidobacteriaceae</taxon>
        <taxon>Bifidobacterium</taxon>
    </lineage>
</organism>
<comment type="function">
    <text evidence="6">Bidirectionally degrades single-stranded DNA into large acid-insoluble oligonucleotides, which are then degraded further into small acid-soluble oligonucleotides.</text>
</comment>
<evidence type="ECO:0000256" key="3">
    <source>
        <dbReference type="ARBA" id="ARBA00022722"/>
    </source>
</evidence>
<dbReference type="PANTHER" id="PTHR34137">
    <property type="entry name" value="EXODEOXYRIBONUCLEASE 7 SMALL SUBUNIT"/>
    <property type="match status" value="1"/>
</dbReference>
<dbReference type="Gene3D" id="1.10.287.1040">
    <property type="entry name" value="Exonuclease VII, small subunit"/>
    <property type="match status" value="1"/>
</dbReference>
<dbReference type="GO" id="GO:0006308">
    <property type="term" value="P:DNA catabolic process"/>
    <property type="evidence" value="ECO:0007669"/>
    <property type="project" value="UniProtKB-UniRule"/>
</dbReference>
<accession>A0A2N3QEF5</accession>
<dbReference type="RefSeq" id="WP_101430320.1">
    <property type="nucleotide sequence ID" value="NZ_PCGZ01000011.1"/>
</dbReference>
<dbReference type="GO" id="GO:0005829">
    <property type="term" value="C:cytosol"/>
    <property type="evidence" value="ECO:0007669"/>
    <property type="project" value="TreeGrafter"/>
</dbReference>
<keyword evidence="5 6" id="KW-0269">Exonuclease</keyword>
<comment type="similarity">
    <text evidence="1 6">Belongs to the XseB family.</text>
</comment>
<dbReference type="GO" id="GO:0009318">
    <property type="term" value="C:exodeoxyribonuclease VII complex"/>
    <property type="evidence" value="ECO:0007669"/>
    <property type="project" value="UniProtKB-UniRule"/>
</dbReference>
<gene>
    <name evidence="6" type="primary">xseB</name>
    <name evidence="8" type="ORF">CQR46_1591</name>
</gene>
<dbReference type="Proteomes" id="UP000233730">
    <property type="component" value="Unassembled WGS sequence"/>
</dbReference>
<dbReference type="PANTHER" id="PTHR34137:SF1">
    <property type="entry name" value="EXODEOXYRIBONUCLEASE 7 SMALL SUBUNIT"/>
    <property type="match status" value="1"/>
</dbReference>
<dbReference type="InterPro" id="IPR037004">
    <property type="entry name" value="Exonuc_VII_ssu_sf"/>
</dbReference>
<proteinExistence type="inferred from homology"/>
<comment type="caution">
    <text evidence="8">The sequence shown here is derived from an EMBL/GenBank/DDBJ whole genome shotgun (WGS) entry which is preliminary data.</text>
</comment>
<evidence type="ECO:0000256" key="7">
    <source>
        <dbReference type="SAM" id="MobiDB-lite"/>
    </source>
</evidence>
<dbReference type="AlphaFoldDB" id="A0A2N3QEF5"/>
<keyword evidence="2 6" id="KW-0963">Cytoplasm</keyword>
<dbReference type="NCBIfam" id="NF002139">
    <property type="entry name" value="PRK00977.1-3"/>
    <property type="match status" value="1"/>
</dbReference>
<evidence type="ECO:0000256" key="5">
    <source>
        <dbReference type="ARBA" id="ARBA00022839"/>
    </source>
</evidence>
<dbReference type="HAMAP" id="MF_00337">
    <property type="entry name" value="Exonuc_7_S"/>
    <property type="match status" value="1"/>
</dbReference>
<evidence type="ECO:0000313" key="8">
    <source>
        <dbReference type="EMBL" id="PKU88490.1"/>
    </source>
</evidence>
<dbReference type="Pfam" id="PF02609">
    <property type="entry name" value="Exonuc_VII_S"/>
    <property type="match status" value="1"/>
</dbReference>
<name>A0A2N3QEF5_9BIFI</name>
<dbReference type="NCBIfam" id="TIGR01280">
    <property type="entry name" value="xseB"/>
    <property type="match status" value="1"/>
</dbReference>
<comment type="subcellular location">
    <subcellularLocation>
        <location evidence="6">Cytoplasm</location>
    </subcellularLocation>
</comment>
<evidence type="ECO:0000256" key="6">
    <source>
        <dbReference type="HAMAP-Rule" id="MF_00337"/>
    </source>
</evidence>
<dbReference type="InterPro" id="IPR003761">
    <property type="entry name" value="Exonuc_VII_S"/>
</dbReference>
<feature type="region of interest" description="Disordered" evidence="7">
    <location>
        <begin position="1"/>
        <end position="34"/>
    </location>
</feature>
<evidence type="ECO:0000313" key="9">
    <source>
        <dbReference type="Proteomes" id="UP000233730"/>
    </source>
</evidence>
<keyword evidence="3 6" id="KW-0540">Nuclease</keyword>
<evidence type="ECO:0000256" key="2">
    <source>
        <dbReference type="ARBA" id="ARBA00022490"/>
    </source>
</evidence>
<keyword evidence="4 6" id="KW-0378">Hydrolase</keyword>
<protein>
    <recommendedName>
        <fullName evidence="6">Exodeoxyribonuclease 7 small subunit</fullName>
        <ecNumber evidence="6">3.1.11.6</ecNumber>
    </recommendedName>
    <alternativeName>
        <fullName evidence="6">Exodeoxyribonuclease VII small subunit</fullName>
        <shortName evidence="6">Exonuclease VII small subunit</shortName>
    </alternativeName>
</protein>
<reference evidence="8 9" key="1">
    <citation type="submission" date="2017-10" db="EMBL/GenBank/DDBJ databases">
        <title>Bifidobacterium genomics.</title>
        <authorList>
            <person name="Lugli G.A."/>
            <person name="Milani C."/>
            <person name="Mancabelli L."/>
        </authorList>
    </citation>
    <scope>NUCLEOTIDE SEQUENCE [LARGE SCALE GENOMIC DNA]</scope>
    <source>
        <strain evidence="8 9">1524B</strain>
    </source>
</reference>
<evidence type="ECO:0000256" key="4">
    <source>
        <dbReference type="ARBA" id="ARBA00022801"/>
    </source>
</evidence>
<dbReference type="EMBL" id="PCGZ01000011">
    <property type="protein sequence ID" value="PKU88490.1"/>
    <property type="molecule type" value="Genomic_DNA"/>
</dbReference>
<dbReference type="EC" id="3.1.11.6" evidence="6"/>
<dbReference type="GO" id="GO:0008855">
    <property type="term" value="F:exodeoxyribonuclease VII activity"/>
    <property type="evidence" value="ECO:0007669"/>
    <property type="project" value="UniProtKB-UniRule"/>
</dbReference>